<proteinExistence type="predicted"/>
<organism evidence="1 2">
    <name type="scientific">Ogataea philodendri</name>
    <dbReference type="NCBI Taxonomy" id="1378263"/>
    <lineage>
        <taxon>Eukaryota</taxon>
        <taxon>Fungi</taxon>
        <taxon>Dikarya</taxon>
        <taxon>Ascomycota</taxon>
        <taxon>Saccharomycotina</taxon>
        <taxon>Pichiomycetes</taxon>
        <taxon>Pichiales</taxon>
        <taxon>Pichiaceae</taxon>
        <taxon>Ogataea</taxon>
    </lineage>
</organism>
<reference evidence="1" key="1">
    <citation type="journal article" date="2021" name="Open Biol.">
        <title>Shared evolutionary footprints suggest mitochondrial oxidative damage underlies multiple complex I losses in fungi.</title>
        <authorList>
            <person name="Schikora-Tamarit M.A."/>
            <person name="Marcet-Houben M."/>
            <person name="Nosek J."/>
            <person name="Gabaldon T."/>
        </authorList>
    </citation>
    <scope>NUCLEOTIDE SEQUENCE</scope>
    <source>
        <strain evidence="1">CBS6075</strain>
    </source>
</reference>
<dbReference type="AlphaFoldDB" id="A0A9P8PAK9"/>
<comment type="caution">
    <text evidence="1">The sequence shown here is derived from an EMBL/GenBank/DDBJ whole genome shotgun (WGS) entry which is preliminary data.</text>
</comment>
<dbReference type="Proteomes" id="UP000769157">
    <property type="component" value="Unassembled WGS sequence"/>
</dbReference>
<accession>A0A9P8PAK9</accession>
<protein>
    <submittedName>
        <fullName evidence="1">Uncharacterized protein</fullName>
    </submittedName>
</protein>
<reference evidence="1" key="2">
    <citation type="submission" date="2021-01" db="EMBL/GenBank/DDBJ databases">
        <authorList>
            <person name="Schikora-Tamarit M.A."/>
        </authorList>
    </citation>
    <scope>NUCLEOTIDE SEQUENCE</scope>
    <source>
        <strain evidence="1">CBS6075</strain>
    </source>
</reference>
<dbReference type="GeneID" id="70234068"/>
<dbReference type="EMBL" id="JAEUBE010000158">
    <property type="protein sequence ID" value="KAH3668347.1"/>
    <property type="molecule type" value="Genomic_DNA"/>
</dbReference>
<evidence type="ECO:0000313" key="1">
    <source>
        <dbReference type="EMBL" id="KAH3668347.1"/>
    </source>
</evidence>
<dbReference type="OrthoDB" id="4078155at2759"/>
<name>A0A9P8PAK9_9ASCO</name>
<sequence length="231" mass="26780">MDKAVSTQLENVPNLHETQVRKNDHLKEKLSEILDKCNETPTNWVFWAENESIQKLLTVVEIVKRKHPNHSQFNQLLYKQYQKQLSEQEQALEIQKPSKMPILYIYLHIVPEPVQSSNQLDQLDHLGSLKSSLIAAGWSLGRRSRRRCFNTEFVNTQITWESTVASLIVPFFDPRGWTQRLESRPKHLTWSKVFSLQSNTLVVVQVRLVAMLGLVLLRESGVEAWGLELVL</sequence>
<evidence type="ECO:0000313" key="2">
    <source>
        <dbReference type="Proteomes" id="UP000769157"/>
    </source>
</evidence>
<gene>
    <name evidence="1" type="ORF">OGAPHI_002101</name>
</gene>
<keyword evidence="2" id="KW-1185">Reference proteome</keyword>
<dbReference type="RefSeq" id="XP_046062761.1">
    <property type="nucleotide sequence ID" value="XM_046202935.1"/>
</dbReference>